<dbReference type="PROSITE" id="PS50056">
    <property type="entry name" value="TYR_PHOSPHATASE_2"/>
    <property type="match status" value="1"/>
</dbReference>
<evidence type="ECO:0000256" key="2">
    <source>
        <dbReference type="ARBA" id="ARBA00022692"/>
    </source>
</evidence>
<reference evidence="11" key="1">
    <citation type="submission" date="2025-08" db="UniProtKB">
        <authorList>
            <consortium name="Ensembl"/>
        </authorList>
    </citation>
    <scope>IDENTIFICATION</scope>
</reference>
<dbReference type="InterPro" id="IPR029021">
    <property type="entry name" value="Prot-tyrosine_phosphatase-like"/>
</dbReference>
<dbReference type="Ensembl" id="ENSMMMT00000031650.1">
    <property type="protein sequence ID" value="ENSMMMP00000027989.1"/>
    <property type="gene ID" value="ENSMMMG00000024398.1"/>
</dbReference>
<keyword evidence="12" id="KW-1185">Reference proteome</keyword>
<evidence type="ECO:0000259" key="9">
    <source>
        <dbReference type="PROSITE" id="PS50055"/>
    </source>
</evidence>
<dbReference type="Proteomes" id="UP000694407">
    <property type="component" value="Unplaced"/>
</dbReference>
<keyword evidence="4" id="KW-1133">Transmembrane helix</keyword>
<sequence length="578" mass="64022">MGHLWSQERDAEAQQSQGPLSLARPRHSLQPHRCLCTQREGLCPDKHATCDGRCRDGQARPSHCTTVEPRGGPQCLPPQAQHEDTLAPSRLLAPQQVEAAKSLVAPGKLSRVHPEVTARLTETLRPTNTISSGPSEGRAGPAGPLGREATWGKSRLALVGRLARPVSRKYSVHRQHVSSSPGPRFKGSVSSSVHSQQGAASPLASLQQVHRLEPAAFPEAGRPDSASVFQELCRQRMAPRPPDRPEGPHTSRINSVSSQFSDGPMPSPSARSSTSSWSEEPVQPDMDISTGHMILAYMEDHLKNKHRLEKEWDALCAYQAEPSSSLVAQREENLPKNRSLAVLTYDHSRILLKPENSHSNSDYINASPIMDHDPRNPAYIATQGPLPATVADFWQMVWESGCAVIVMLTPLTENGVRQSHHYWPDEGANLYHFYEVNLVSEHIWCEDFLVRSFYLKNLQTRQTRTVTQFHFLSWYDGGVPSSTGALLDFRRKVNKCYRGRSCPIIVHCSDGAGRSGTYVLIDMVLNKMAKGAKEIDIAATLEHLRDQRPGMVQTKEQFEFALTAVAEEVNAILKALPQ</sequence>
<feature type="region of interest" description="Disordered" evidence="8">
    <location>
        <begin position="126"/>
        <end position="149"/>
    </location>
</feature>
<organism evidence="11 12">
    <name type="scientific">Marmota marmota marmota</name>
    <name type="common">Alpine marmot</name>
    <dbReference type="NCBI Taxonomy" id="9994"/>
    <lineage>
        <taxon>Eukaryota</taxon>
        <taxon>Metazoa</taxon>
        <taxon>Chordata</taxon>
        <taxon>Craniata</taxon>
        <taxon>Vertebrata</taxon>
        <taxon>Euteleostomi</taxon>
        <taxon>Mammalia</taxon>
        <taxon>Eutheria</taxon>
        <taxon>Euarchontoglires</taxon>
        <taxon>Glires</taxon>
        <taxon>Rodentia</taxon>
        <taxon>Sciuromorpha</taxon>
        <taxon>Sciuridae</taxon>
        <taxon>Xerinae</taxon>
        <taxon>Marmotini</taxon>
        <taxon>Marmota</taxon>
    </lineage>
</organism>
<dbReference type="SUPFAM" id="SSF52799">
    <property type="entry name" value="(Phosphotyrosine protein) phosphatases II"/>
    <property type="match status" value="1"/>
</dbReference>
<evidence type="ECO:0000256" key="3">
    <source>
        <dbReference type="ARBA" id="ARBA00022729"/>
    </source>
</evidence>
<dbReference type="GO" id="GO:0030659">
    <property type="term" value="C:cytoplasmic vesicle membrane"/>
    <property type="evidence" value="ECO:0007669"/>
    <property type="project" value="UniProtKB-SubCell"/>
</dbReference>
<feature type="region of interest" description="Disordered" evidence="8">
    <location>
        <begin position="168"/>
        <end position="203"/>
    </location>
</feature>
<dbReference type="InterPro" id="IPR000387">
    <property type="entry name" value="Tyr_Pase_dom"/>
</dbReference>
<evidence type="ECO:0000256" key="8">
    <source>
        <dbReference type="SAM" id="MobiDB-lite"/>
    </source>
</evidence>
<feature type="region of interest" description="Disordered" evidence="8">
    <location>
        <begin position="237"/>
        <end position="285"/>
    </location>
</feature>
<dbReference type="SMART" id="SM00404">
    <property type="entry name" value="PTPc_motif"/>
    <property type="match status" value="1"/>
</dbReference>
<comment type="subcellular location">
    <subcellularLocation>
        <location evidence="1">Cytoplasmic vesicle membrane</location>
        <topology evidence="1">Single-pass type I membrane protein</topology>
    </subcellularLocation>
</comment>
<dbReference type="SMART" id="SM00194">
    <property type="entry name" value="PTPc"/>
    <property type="match status" value="1"/>
</dbReference>
<dbReference type="InterPro" id="IPR033522">
    <property type="entry name" value="IA-2/IA-2_beta"/>
</dbReference>
<protein>
    <recommendedName>
        <fullName evidence="13">Protein tyrosine phosphatase receptor type N2</fullName>
    </recommendedName>
</protein>
<dbReference type="PROSITE" id="PS00383">
    <property type="entry name" value="TYR_PHOSPHATASE_1"/>
    <property type="match status" value="1"/>
</dbReference>
<evidence type="ECO:0008006" key="13">
    <source>
        <dbReference type="Google" id="ProtNLM"/>
    </source>
</evidence>
<evidence type="ECO:0000259" key="10">
    <source>
        <dbReference type="PROSITE" id="PS50056"/>
    </source>
</evidence>
<dbReference type="InterPro" id="IPR016130">
    <property type="entry name" value="Tyr_Pase_AS"/>
</dbReference>
<keyword evidence="7" id="KW-0968">Cytoplasmic vesicle</keyword>
<name>A0A8C6F047_MARMA</name>
<reference evidence="11" key="2">
    <citation type="submission" date="2025-09" db="UniProtKB">
        <authorList>
            <consortium name="Ensembl"/>
        </authorList>
    </citation>
    <scope>IDENTIFICATION</scope>
</reference>
<dbReference type="GO" id="GO:0004725">
    <property type="term" value="F:protein tyrosine phosphatase activity"/>
    <property type="evidence" value="ECO:0007669"/>
    <property type="project" value="InterPro"/>
</dbReference>
<dbReference type="PROSITE" id="PS50055">
    <property type="entry name" value="TYR_PHOSPHATASE_PTP"/>
    <property type="match status" value="1"/>
</dbReference>
<feature type="compositionally biased region" description="Polar residues" evidence="8">
    <location>
        <begin position="251"/>
        <end position="261"/>
    </location>
</feature>
<proteinExistence type="predicted"/>
<evidence type="ECO:0000256" key="7">
    <source>
        <dbReference type="ARBA" id="ARBA00023329"/>
    </source>
</evidence>
<feature type="compositionally biased region" description="Low complexity" evidence="8">
    <location>
        <begin position="187"/>
        <end position="201"/>
    </location>
</feature>
<dbReference type="FunFam" id="3.90.190.10:FF:000017">
    <property type="entry name" value="receptor-type tyrosine-protein phosphatase-like N isoform X2"/>
    <property type="match status" value="1"/>
</dbReference>
<dbReference type="InterPro" id="IPR003595">
    <property type="entry name" value="Tyr_Pase_cat"/>
</dbReference>
<feature type="region of interest" description="Disordered" evidence="8">
    <location>
        <begin position="1"/>
        <end position="27"/>
    </location>
</feature>
<evidence type="ECO:0000313" key="11">
    <source>
        <dbReference type="Ensembl" id="ENSMMMP00000027989.1"/>
    </source>
</evidence>
<evidence type="ECO:0000256" key="1">
    <source>
        <dbReference type="ARBA" id="ARBA00004358"/>
    </source>
</evidence>
<accession>A0A8C6F047</accession>
<evidence type="ECO:0000256" key="6">
    <source>
        <dbReference type="ARBA" id="ARBA00023180"/>
    </source>
</evidence>
<dbReference type="InterPro" id="IPR000242">
    <property type="entry name" value="PTP_cat"/>
</dbReference>
<dbReference type="GO" id="GO:0051046">
    <property type="term" value="P:regulation of secretion"/>
    <property type="evidence" value="ECO:0007669"/>
    <property type="project" value="TreeGrafter"/>
</dbReference>
<dbReference type="PANTHER" id="PTHR46106">
    <property type="entry name" value="IA-2 PROTEIN TYROSINE PHOSPHATASE, ISOFORM C"/>
    <property type="match status" value="1"/>
</dbReference>
<feature type="region of interest" description="Disordered" evidence="8">
    <location>
        <begin position="55"/>
        <end position="74"/>
    </location>
</feature>
<dbReference type="AlphaFoldDB" id="A0A8C6F047"/>
<keyword evidence="2" id="KW-0812">Transmembrane</keyword>
<evidence type="ECO:0000313" key="12">
    <source>
        <dbReference type="Proteomes" id="UP000694407"/>
    </source>
</evidence>
<dbReference type="Pfam" id="PF00102">
    <property type="entry name" value="Y_phosphatase"/>
    <property type="match status" value="1"/>
</dbReference>
<feature type="compositionally biased region" description="Low complexity" evidence="8">
    <location>
        <begin position="268"/>
        <end position="281"/>
    </location>
</feature>
<feature type="compositionally biased region" description="Basic and acidic residues" evidence="8">
    <location>
        <begin position="1"/>
        <end position="12"/>
    </location>
</feature>
<dbReference type="GeneTree" id="ENSGT00940000154095"/>
<dbReference type="GO" id="GO:0030141">
    <property type="term" value="C:secretory granule"/>
    <property type="evidence" value="ECO:0007669"/>
    <property type="project" value="InterPro"/>
</dbReference>
<keyword evidence="6" id="KW-0325">Glycoprotein</keyword>
<evidence type="ECO:0000256" key="5">
    <source>
        <dbReference type="ARBA" id="ARBA00023136"/>
    </source>
</evidence>
<dbReference type="PANTHER" id="PTHR46106:SF5">
    <property type="entry name" value="RECEPTOR-TYPE TYROSINE-PROTEIN PHOSPHATASE N2"/>
    <property type="match status" value="1"/>
</dbReference>
<dbReference type="GO" id="GO:0035773">
    <property type="term" value="P:insulin secretion involved in cellular response to glucose stimulus"/>
    <property type="evidence" value="ECO:0007669"/>
    <property type="project" value="TreeGrafter"/>
</dbReference>
<keyword evidence="3" id="KW-0732">Signal</keyword>
<dbReference type="Gene3D" id="3.90.190.10">
    <property type="entry name" value="Protein tyrosine phosphatase superfamily"/>
    <property type="match status" value="1"/>
</dbReference>
<evidence type="ECO:0000256" key="4">
    <source>
        <dbReference type="ARBA" id="ARBA00022989"/>
    </source>
</evidence>
<feature type="domain" description="Tyrosine-protein phosphatase" evidence="9">
    <location>
        <begin position="308"/>
        <end position="568"/>
    </location>
</feature>
<dbReference type="GO" id="GO:0045202">
    <property type="term" value="C:synapse"/>
    <property type="evidence" value="ECO:0007669"/>
    <property type="project" value="TreeGrafter"/>
</dbReference>
<dbReference type="PRINTS" id="PR00700">
    <property type="entry name" value="PRTYPHPHTASE"/>
</dbReference>
<keyword evidence="5" id="KW-0472">Membrane</keyword>
<feature type="domain" description="Tyrosine specific protein phosphatases" evidence="10">
    <location>
        <begin position="487"/>
        <end position="559"/>
    </location>
</feature>